<dbReference type="CDD" id="cd00060">
    <property type="entry name" value="FHA"/>
    <property type="match status" value="1"/>
</dbReference>
<reference evidence="2" key="1">
    <citation type="submission" date="2006-10" db="EMBL/GenBank/DDBJ databases">
        <title>Complete sequence of Solibacter usitatus Ellin6076.</title>
        <authorList>
            <consortium name="US DOE Joint Genome Institute"/>
            <person name="Copeland A."/>
            <person name="Lucas S."/>
            <person name="Lapidus A."/>
            <person name="Barry K."/>
            <person name="Detter J.C."/>
            <person name="Glavina del Rio T."/>
            <person name="Hammon N."/>
            <person name="Israni S."/>
            <person name="Dalin E."/>
            <person name="Tice H."/>
            <person name="Pitluck S."/>
            <person name="Thompson L.S."/>
            <person name="Brettin T."/>
            <person name="Bruce D."/>
            <person name="Han C."/>
            <person name="Tapia R."/>
            <person name="Gilna P."/>
            <person name="Schmutz J."/>
            <person name="Larimer F."/>
            <person name="Land M."/>
            <person name="Hauser L."/>
            <person name="Kyrpides N."/>
            <person name="Mikhailova N."/>
            <person name="Janssen P.H."/>
            <person name="Kuske C.R."/>
            <person name="Richardson P."/>
        </authorList>
    </citation>
    <scope>NUCLEOTIDE SEQUENCE</scope>
    <source>
        <strain evidence="2">Ellin6076</strain>
    </source>
</reference>
<dbReference type="InterPro" id="IPR000253">
    <property type="entry name" value="FHA_dom"/>
</dbReference>
<dbReference type="SUPFAM" id="SSF49879">
    <property type="entry name" value="SMAD/FHA domain"/>
    <property type="match status" value="1"/>
</dbReference>
<dbReference type="AlphaFoldDB" id="Q01N91"/>
<dbReference type="HOGENOM" id="CLU_1034065_0_0_0"/>
<dbReference type="PROSITE" id="PS50006">
    <property type="entry name" value="FHA_DOMAIN"/>
    <property type="match status" value="1"/>
</dbReference>
<name>Q01N91_SOLUE</name>
<dbReference type="eggNOG" id="COG1716">
    <property type="taxonomic scope" value="Bacteria"/>
</dbReference>
<gene>
    <name evidence="2" type="ordered locus">Acid_3273</name>
</gene>
<proteinExistence type="predicted"/>
<accession>Q01N91</accession>
<dbReference type="KEGG" id="sus:Acid_3273"/>
<dbReference type="SMART" id="SM00240">
    <property type="entry name" value="FHA"/>
    <property type="match status" value="1"/>
</dbReference>
<dbReference type="Pfam" id="PF00498">
    <property type="entry name" value="FHA"/>
    <property type="match status" value="1"/>
</dbReference>
<protein>
    <submittedName>
        <fullName evidence="2">FHA domain containing protein</fullName>
    </submittedName>
</protein>
<dbReference type="EMBL" id="CP000473">
    <property type="protein sequence ID" value="ABJ84250.1"/>
    <property type="molecule type" value="Genomic_DNA"/>
</dbReference>
<dbReference type="Gene3D" id="2.60.200.20">
    <property type="match status" value="1"/>
</dbReference>
<feature type="domain" description="FHA" evidence="1">
    <location>
        <begin position="186"/>
        <end position="240"/>
    </location>
</feature>
<sequence>MAQSGTVQQHPRISGQIIIDELIRNMELGRLELGYSILLPCIFSVYLHPDDYARVTSVRDIIREDAKRALTARMAEWNAKGGRLRRNAARKTYRIASNTFWIGLFEDGEAAVPPGDVEIHSELNEIAQPGFRGTKTTLIERTPSVTSARVVRDRENTRMRQAVVFAEIRYQDDSGPQTFLVTQDEVSIGRGGDDLWVDLAIYTTDEISREHLRLRRDPASGKFKITDLSRNGTWLNGRRVAGNVEIALPDRAEISLAEVVTLSFEARHD</sequence>
<evidence type="ECO:0000313" key="2">
    <source>
        <dbReference type="EMBL" id="ABJ84250.1"/>
    </source>
</evidence>
<dbReference type="InParanoid" id="Q01N91"/>
<organism evidence="2">
    <name type="scientific">Solibacter usitatus (strain Ellin6076)</name>
    <dbReference type="NCBI Taxonomy" id="234267"/>
    <lineage>
        <taxon>Bacteria</taxon>
        <taxon>Pseudomonadati</taxon>
        <taxon>Acidobacteriota</taxon>
        <taxon>Terriglobia</taxon>
        <taxon>Bryobacterales</taxon>
        <taxon>Solibacteraceae</taxon>
        <taxon>Candidatus Solibacter</taxon>
    </lineage>
</organism>
<evidence type="ECO:0000259" key="1">
    <source>
        <dbReference type="PROSITE" id="PS50006"/>
    </source>
</evidence>
<dbReference type="InterPro" id="IPR008984">
    <property type="entry name" value="SMAD_FHA_dom_sf"/>
</dbReference>
<dbReference type="STRING" id="234267.Acid_3273"/>